<organism evidence="1">
    <name type="scientific">uncultured Thermoplasmata archaeon</name>
    <dbReference type="NCBI Taxonomy" id="376542"/>
    <lineage>
        <taxon>Archaea</taxon>
        <taxon>Methanobacteriati</taxon>
        <taxon>Thermoplasmatota</taxon>
        <taxon>Thermoplasmata</taxon>
        <taxon>environmental samples</taxon>
    </lineage>
</organism>
<name>A0A871Y7R2_9ARCH</name>
<protein>
    <submittedName>
        <fullName evidence="1">Uncharacterized protein</fullName>
    </submittedName>
</protein>
<proteinExistence type="predicted"/>
<reference evidence="1" key="1">
    <citation type="submission" date="2020-10" db="EMBL/GenBank/DDBJ databases">
        <title>Diverse heliorhodopsins detected via functional metagenomics in peat lake Actinobacteria, Chloroflexi and Archaea.</title>
        <authorList>
            <person name="Chazan A."/>
            <person name="Rozenberg A."/>
            <person name="Tahan R."/>
            <person name="Mannen K."/>
            <person name="Nagata T."/>
            <person name="Yaish S."/>
            <person name="Larom S."/>
            <person name="Kandori H."/>
            <person name="Inoue K."/>
            <person name="Beja O."/>
            <person name="Pushkarev A."/>
        </authorList>
    </citation>
    <scope>NUCLEOTIDE SEQUENCE</scope>
</reference>
<dbReference type="AlphaFoldDB" id="A0A871Y7R2"/>
<accession>A0A871Y7R2</accession>
<evidence type="ECO:0000313" key="1">
    <source>
        <dbReference type="EMBL" id="QOV09130.1"/>
    </source>
</evidence>
<sequence length="174" mass="20871">MRESWVRGIFFRQVLEYIKKNRGQTSYELLGRKIDNYIAEEKYEFDEFCELLAKVKLISPNEDEYIAKIARETMTEEATWKNLFRRMDPTTVFASTKRQDGRHLTADYEPTNITHGNVQLKMKMWTEKREHQDLWADFYRGRLEGILELMGRTGTVRMVREFGNSEFTYTIEWA</sequence>
<dbReference type="EMBL" id="MW122884">
    <property type="protein sequence ID" value="QOV09130.1"/>
    <property type="molecule type" value="Genomic_DNA"/>
</dbReference>
<gene>
    <name evidence="1" type="ORF">HULAa36F11_00013</name>
</gene>